<evidence type="ECO:0000313" key="1">
    <source>
        <dbReference type="EMBL" id="WDG11966.1"/>
    </source>
</evidence>
<dbReference type="AlphaFoldDB" id="A0AAQ2Y5H2"/>
<proteinExistence type="predicted"/>
<protein>
    <submittedName>
        <fullName evidence="1">Uncharacterized protein</fullName>
    </submittedName>
</protein>
<dbReference type="Proteomes" id="UP001219537">
    <property type="component" value="Plasmid p_1"/>
</dbReference>
<keyword evidence="1" id="KW-0614">Plasmid</keyword>
<dbReference type="RefSeq" id="WP_274292195.1">
    <property type="nucleotide sequence ID" value="NZ_CP117990.1"/>
</dbReference>
<reference evidence="1" key="1">
    <citation type="submission" date="2023-02" db="EMBL/GenBank/DDBJ databases">
        <title>Isolation, identification, and genome analysis of Vibrio campbellii in the Penaeus vannamei larvae stage.</title>
        <authorList>
            <person name="Huang T."/>
            <person name="Zhang B."/>
        </authorList>
    </citation>
    <scope>NUCLEOTIDE SEQUENCE</scope>
    <source>
        <strain evidence="1">20220413_1</strain>
        <plasmid evidence="1">p_1</plasmid>
    </source>
</reference>
<dbReference type="EMBL" id="CP117990">
    <property type="protein sequence ID" value="WDG11966.1"/>
    <property type="molecule type" value="Genomic_DNA"/>
</dbReference>
<name>A0AAQ2Y5H2_9VIBR</name>
<gene>
    <name evidence="1" type="ORF">PUN50_27115</name>
</gene>
<sequence length="61" mass="7329">MSINSDNPFAQRCLPERPFETPKLTEKAKAAHDVRRRIEQLEERYAWEQEWQTPLDETTLQ</sequence>
<evidence type="ECO:0000313" key="2">
    <source>
        <dbReference type="Proteomes" id="UP001219537"/>
    </source>
</evidence>
<organism evidence="1 2">
    <name type="scientific">Vibrio campbellii</name>
    <dbReference type="NCBI Taxonomy" id="680"/>
    <lineage>
        <taxon>Bacteria</taxon>
        <taxon>Pseudomonadati</taxon>
        <taxon>Pseudomonadota</taxon>
        <taxon>Gammaproteobacteria</taxon>
        <taxon>Vibrionales</taxon>
        <taxon>Vibrionaceae</taxon>
        <taxon>Vibrio</taxon>
    </lineage>
</organism>
<geneLocation type="plasmid" evidence="1 2">
    <name>p_1</name>
</geneLocation>
<accession>A0AAQ2Y5H2</accession>